<name>A0A226WZT4_CABSO</name>
<gene>
    <name evidence="1" type="ORF">BSU04_22745</name>
</gene>
<organism evidence="1 2">
    <name type="scientific">Caballeronia sordidicola</name>
    <name type="common">Burkholderia sordidicola</name>
    <dbReference type="NCBI Taxonomy" id="196367"/>
    <lineage>
        <taxon>Bacteria</taxon>
        <taxon>Pseudomonadati</taxon>
        <taxon>Pseudomonadota</taxon>
        <taxon>Betaproteobacteria</taxon>
        <taxon>Burkholderiales</taxon>
        <taxon>Burkholderiaceae</taxon>
        <taxon>Caballeronia</taxon>
    </lineage>
</organism>
<reference evidence="2" key="1">
    <citation type="submission" date="2017-01" db="EMBL/GenBank/DDBJ databases">
        <title>Genome Analysis of Deinococcus marmoris KOPRI26562.</title>
        <authorList>
            <person name="Kim J.H."/>
            <person name="Oh H.-M."/>
        </authorList>
    </citation>
    <scope>NUCLEOTIDE SEQUENCE [LARGE SCALE GENOMIC DNA]</scope>
    <source>
        <strain evidence="2">PAMC 26633</strain>
    </source>
</reference>
<dbReference type="Proteomes" id="UP000214720">
    <property type="component" value="Unassembled WGS sequence"/>
</dbReference>
<accession>A0A226WZT4</accession>
<evidence type="ECO:0000313" key="1">
    <source>
        <dbReference type="EMBL" id="OXC76277.1"/>
    </source>
</evidence>
<proteinExistence type="predicted"/>
<sequence>MLTVGGKQGRQIFWMNVFGGPVLLKGFGPNQRVSHNRFENNR</sequence>
<protein>
    <submittedName>
        <fullName evidence="1">Uncharacterized protein</fullName>
    </submittedName>
</protein>
<dbReference type="AlphaFoldDB" id="A0A226WZT4"/>
<dbReference type="EMBL" id="MTHB01000131">
    <property type="protein sequence ID" value="OXC76277.1"/>
    <property type="molecule type" value="Genomic_DNA"/>
</dbReference>
<comment type="caution">
    <text evidence="1">The sequence shown here is derived from an EMBL/GenBank/DDBJ whole genome shotgun (WGS) entry which is preliminary data.</text>
</comment>
<evidence type="ECO:0000313" key="2">
    <source>
        <dbReference type="Proteomes" id="UP000214720"/>
    </source>
</evidence>